<feature type="compositionally biased region" description="Pro residues" evidence="7">
    <location>
        <begin position="1"/>
        <end position="12"/>
    </location>
</feature>
<evidence type="ECO:0000313" key="8">
    <source>
        <dbReference type="EMBL" id="RDL39410.1"/>
    </source>
</evidence>
<dbReference type="SUPFAM" id="SSF56219">
    <property type="entry name" value="DNase I-like"/>
    <property type="match status" value="1"/>
</dbReference>
<dbReference type="STRING" id="2656787.A0A370TV79"/>
<feature type="binding site" evidence="5">
    <location>
        <position position="352"/>
    </location>
    <ligand>
        <name>Mg(2+)</name>
        <dbReference type="ChEBI" id="CHEBI:18420"/>
        <label>1</label>
    </ligand>
</feature>
<dbReference type="Gene3D" id="3.60.10.10">
    <property type="entry name" value="Endonuclease/exonuclease/phosphatase"/>
    <property type="match status" value="1"/>
</dbReference>
<feature type="site" description="Important for catalytic activity" evidence="6">
    <location>
        <position position="426"/>
    </location>
</feature>
<feature type="region of interest" description="Disordered" evidence="7">
    <location>
        <begin position="1"/>
        <end position="88"/>
    </location>
</feature>
<proteinExistence type="predicted"/>
<dbReference type="GO" id="GO:0046872">
    <property type="term" value="F:metal ion binding"/>
    <property type="evidence" value="ECO:0007669"/>
    <property type="project" value="UniProtKB-KW"/>
</dbReference>
<keyword evidence="3 5" id="KW-0460">Magnesium</keyword>
<dbReference type="AlphaFoldDB" id="A0A370TV79"/>
<dbReference type="GeneID" id="43596599"/>
<evidence type="ECO:0000256" key="7">
    <source>
        <dbReference type="SAM" id="MobiDB-lite"/>
    </source>
</evidence>
<evidence type="ECO:0008006" key="10">
    <source>
        <dbReference type="Google" id="ProtNLM"/>
    </source>
</evidence>
<evidence type="ECO:0000256" key="3">
    <source>
        <dbReference type="ARBA" id="ARBA00022842"/>
    </source>
</evidence>
<dbReference type="PANTHER" id="PTHR22748">
    <property type="entry name" value="AP ENDONUCLEASE"/>
    <property type="match status" value="1"/>
</dbReference>
<dbReference type="GO" id="GO:0003906">
    <property type="term" value="F:DNA-(apurinic or apyrimidinic site) endonuclease activity"/>
    <property type="evidence" value="ECO:0007669"/>
    <property type="project" value="TreeGrafter"/>
</dbReference>
<feature type="compositionally biased region" description="Basic and acidic residues" evidence="7">
    <location>
        <begin position="68"/>
        <end position="88"/>
    </location>
</feature>
<accession>A0A370TV79</accession>
<evidence type="ECO:0000256" key="4">
    <source>
        <dbReference type="PIRSR" id="PIRSR604808-1"/>
    </source>
</evidence>
<dbReference type="PANTHER" id="PTHR22748:SF14">
    <property type="entry name" value="ENDONUCLEASE_EXONUCLEASE_PHOSPHATASE DOMAIN-CONTAINING PROTEIN"/>
    <property type="match status" value="1"/>
</dbReference>
<feature type="binding site" evidence="5">
    <location>
        <position position="457"/>
    </location>
    <ligand>
        <name>Mg(2+)</name>
        <dbReference type="ChEBI" id="CHEBI:18420"/>
        <label>1</label>
    </ligand>
</feature>
<feature type="site" description="Interaction with DNA substrate" evidence="6">
    <location>
        <position position="457"/>
    </location>
</feature>
<evidence type="ECO:0000313" key="9">
    <source>
        <dbReference type="Proteomes" id="UP000254866"/>
    </source>
</evidence>
<dbReference type="InterPro" id="IPR036691">
    <property type="entry name" value="Endo/exonu/phosph_ase_sf"/>
</dbReference>
<dbReference type="InterPro" id="IPR004808">
    <property type="entry name" value="AP_endonuc_1"/>
</dbReference>
<dbReference type="RefSeq" id="XP_031872066.1">
    <property type="nucleotide sequence ID" value="XM_032012373.1"/>
</dbReference>
<feature type="region of interest" description="Disordered" evidence="7">
    <location>
        <begin position="134"/>
        <end position="154"/>
    </location>
</feature>
<comment type="caution">
    <text evidence="8">The sequence shown here is derived from an EMBL/GenBank/DDBJ whole genome shotgun (WGS) entry which is preliminary data.</text>
</comment>
<dbReference type="Proteomes" id="UP000254866">
    <property type="component" value="Unassembled WGS sequence"/>
</dbReference>
<evidence type="ECO:0000256" key="2">
    <source>
        <dbReference type="ARBA" id="ARBA00022801"/>
    </source>
</evidence>
<feature type="binding site" evidence="5">
    <location>
        <position position="172"/>
    </location>
    <ligand>
        <name>Mg(2+)</name>
        <dbReference type="ChEBI" id="CHEBI:18420"/>
        <label>1</label>
    </ligand>
</feature>
<feature type="site" description="Transition state stabilizer" evidence="6">
    <location>
        <position position="354"/>
    </location>
</feature>
<keyword evidence="1 5" id="KW-0479">Metal-binding</keyword>
<evidence type="ECO:0000256" key="1">
    <source>
        <dbReference type="ARBA" id="ARBA00022723"/>
    </source>
</evidence>
<evidence type="ECO:0000256" key="5">
    <source>
        <dbReference type="PIRSR" id="PIRSR604808-2"/>
    </source>
</evidence>
<feature type="compositionally biased region" description="Low complexity" evidence="7">
    <location>
        <begin position="47"/>
        <end position="58"/>
    </location>
</feature>
<keyword evidence="9" id="KW-1185">Reference proteome</keyword>
<feature type="binding site" evidence="5">
    <location>
        <position position="101"/>
    </location>
    <ligand>
        <name>Mg(2+)</name>
        <dbReference type="ChEBI" id="CHEBI:18420"/>
        <label>1</label>
    </ligand>
</feature>
<keyword evidence="2" id="KW-0378">Hydrolase</keyword>
<sequence>MQSKSGPPPPFFPSTSSTTKRKISTFERSISPPALKRKRPVSRDGISATSSTSASALTPRFSEVSHASSREVVEKSGDDEKRREEVGMRDKSTEINILSWNVNGLTHLLHKSMRTITSFFSTTFSRKKRDGELYDSEDERMEQEEGRRGNGIPPMRGFLKRHHWPHIVCPQEVKIAPSEKERMEKALEKAANFEEDGRGNETVGPKYYVILSLPRDQYNAKGFGGRVHGVCSLVRKDLECCGGIPEKAMEAKKRVTTKGVEWDLEGRVLITEIINQDSTGDSERRRESLVGCWKLEVINGYWPNGTTNPYRSPTTGEISGTRRDFKRSFYKRMLTQVQTYQKDGWHVFLIGDMNIAPQRIDGFPNLRLGVEHVRNREDFNRKFLSGDNPNGMGGVDTFRWIRGQLKKYSYHGERADQWGMSCDRVDLGIVSRGVVERDALVNADILETVEERGGSDHVPIGVVIDVEKLARVSRLGEAVSDLQIGKV</sequence>
<feature type="active site" description="Proton acceptor" evidence="4">
    <location>
        <position position="457"/>
    </location>
</feature>
<keyword evidence="5" id="KW-0464">Manganese</keyword>
<dbReference type="OrthoDB" id="498125at2759"/>
<dbReference type="GO" id="GO:0005634">
    <property type="term" value="C:nucleus"/>
    <property type="evidence" value="ECO:0007669"/>
    <property type="project" value="TreeGrafter"/>
</dbReference>
<dbReference type="GO" id="GO:0008311">
    <property type="term" value="F:double-stranded DNA 3'-5' DNA exonuclease activity"/>
    <property type="evidence" value="ECO:0007669"/>
    <property type="project" value="TreeGrafter"/>
</dbReference>
<gene>
    <name evidence="8" type="ORF">BP5553_03750</name>
</gene>
<feature type="active site" evidence="4">
    <location>
        <position position="301"/>
    </location>
</feature>
<dbReference type="GO" id="GO:0006284">
    <property type="term" value="P:base-excision repair"/>
    <property type="evidence" value="ECO:0007669"/>
    <property type="project" value="TreeGrafter"/>
</dbReference>
<feature type="binding site" evidence="5">
    <location>
        <position position="456"/>
    </location>
    <ligand>
        <name>Mg(2+)</name>
        <dbReference type="ChEBI" id="CHEBI:18420"/>
        <label>1</label>
    </ligand>
</feature>
<protein>
    <recommendedName>
        <fullName evidence="10">DNase I-like protein</fullName>
    </recommendedName>
</protein>
<evidence type="ECO:0000256" key="6">
    <source>
        <dbReference type="PIRSR" id="PIRSR604808-3"/>
    </source>
</evidence>
<feature type="binding site" evidence="5">
    <location>
        <position position="354"/>
    </location>
    <ligand>
        <name>Mg(2+)</name>
        <dbReference type="ChEBI" id="CHEBI:18420"/>
        <label>1</label>
    </ligand>
</feature>
<reference evidence="8 9" key="1">
    <citation type="journal article" date="2018" name="IMA Fungus">
        <title>IMA Genome-F 9: Draft genome sequence of Annulohypoxylon stygium, Aspergillus mulundensis, Berkeleyomyces basicola (syn. Thielaviopsis basicola), Ceratocystis smalleyi, two Cercospora beticola strains, Coleophoma cylindrospora, Fusarium fracticaudum, Phialophora cf. hyalina, and Morchella septimelata.</title>
        <authorList>
            <person name="Wingfield B.D."/>
            <person name="Bills G.F."/>
            <person name="Dong Y."/>
            <person name="Huang W."/>
            <person name="Nel W.J."/>
            <person name="Swalarsk-Parry B.S."/>
            <person name="Vaghefi N."/>
            <person name="Wilken P.M."/>
            <person name="An Z."/>
            <person name="de Beer Z.W."/>
            <person name="De Vos L."/>
            <person name="Chen L."/>
            <person name="Duong T.A."/>
            <person name="Gao Y."/>
            <person name="Hammerbacher A."/>
            <person name="Kikkert J.R."/>
            <person name="Li Y."/>
            <person name="Li H."/>
            <person name="Li K."/>
            <person name="Li Q."/>
            <person name="Liu X."/>
            <person name="Ma X."/>
            <person name="Naidoo K."/>
            <person name="Pethybridge S.J."/>
            <person name="Sun J."/>
            <person name="Steenkamp E.T."/>
            <person name="van der Nest M.A."/>
            <person name="van Wyk S."/>
            <person name="Wingfield M.J."/>
            <person name="Xiong C."/>
            <person name="Yue Q."/>
            <person name="Zhang X."/>
        </authorList>
    </citation>
    <scope>NUCLEOTIDE SEQUENCE [LARGE SCALE GENOMIC DNA]</scope>
    <source>
        <strain evidence="8 9">BP 5553</strain>
    </source>
</reference>
<dbReference type="PROSITE" id="PS51435">
    <property type="entry name" value="AP_NUCLEASE_F1_4"/>
    <property type="match status" value="1"/>
</dbReference>
<comment type="cofactor">
    <cofactor evidence="5">
        <name>Mg(2+)</name>
        <dbReference type="ChEBI" id="CHEBI:18420"/>
    </cofactor>
    <cofactor evidence="5">
        <name>Mn(2+)</name>
        <dbReference type="ChEBI" id="CHEBI:29035"/>
    </cofactor>
    <text evidence="5">Probably binds two magnesium or manganese ions per subunit.</text>
</comment>
<name>A0A370TV79_9HELO</name>
<dbReference type="EMBL" id="NPIC01000002">
    <property type="protein sequence ID" value="RDL39410.1"/>
    <property type="molecule type" value="Genomic_DNA"/>
</dbReference>
<dbReference type="GO" id="GO:0008081">
    <property type="term" value="F:phosphoric diester hydrolase activity"/>
    <property type="evidence" value="ECO:0007669"/>
    <property type="project" value="TreeGrafter"/>
</dbReference>
<feature type="active site" description="Proton donor/acceptor" evidence="4">
    <location>
        <position position="352"/>
    </location>
</feature>
<organism evidence="8 9">
    <name type="scientific">Venustampulla echinocandica</name>
    <dbReference type="NCBI Taxonomy" id="2656787"/>
    <lineage>
        <taxon>Eukaryota</taxon>
        <taxon>Fungi</taxon>
        <taxon>Dikarya</taxon>
        <taxon>Ascomycota</taxon>
        <taxon>Pezizomycotina</taxon>
        <taxon>Leotiomycetes</taxon>
        <taxon>Helotiales</taxon>
        <taxon>Pleuroascaceae</taxon>
        <taxon>Venustampulla</taxon>
    </lineage>
</organism>